<dbReference type="InterPro" id="IPR052895">
    <property type="entry name" value="HetReg/Transcr_Mod"/>
</dbReference>
<dbReference type="Pfam" id="PF06985">
    <property type="entry name" value="HET"/>
    <property type="match status" value="1"/>
</dbReference>
<evidence type="ECO:0000313" key="3">
    <source>
        <dbReference type="Proteomes" id="UP001149165"/>
    </source>
</evidence>
<dbReference type="EMBL" id="JAPQKH010000002">
    <property type="protein sequence ID" value="KAJ5113448.1"/>
    <property type="molecule type" value="Genomic_DNA"/>
</dbReference>
<sequence>MASFTYQSLPGKPNITRMIRLLPNKNENAPIECSIFDYDLSEGGNRAHSYEAISYCWGSNVKSEEITLSGCSLHVTRNLHAALLYLRDNQLERTFWIDAICINQADMNEKMKQIPLMRSIYAQATQVNVWLGEGSDGGEEALEGICSLAEPEQDQNKTEESIAEYRDACLKLLKRDWFHRIWVLQEVGVARSVWVICGSVQISGQAFCEGLSKLQLPLDFLTRVGSVAYLISGASFRPKYKIDSAGSLSIGELVGLYCNRQATEQHDKIYALLGLSTDPRVPSLQPNYETPWHEILKNVASYTFPESAVQTWDGIESAIIEGKGWILGNVHNATNDKERYGHQKIAIDFSETAKTLRYDEKWESVWVVRACAELIQDGDIIYLMQGLPQPSIVRLCNDHFVVITPAVTPKKSSIVLSSAESDTADLQDILLRWKIPTSEARAELEASLPLAQMTPDFRESNTKTQSRLNNIALIMAGMVKQIQESKHSEDSHENKTIERIVEQSGKCVPGVEILRALAGYEGPQGIIAMKNILQRRGDGVEMTEEVVKAAVSNKSQGFEMLSLLLEYGGQKIPISEEILVAASRGKPSSIRKGGIGINNA</sequence>
<evidence type="ECO:0000313" key="2">
    <source>
        <dbReference type="EMBL" id="KAJ5113448.1"/>
    </source>
</evidence>
<evidence type="ECO:0000259" key="1">
    <source>
        <dbReference type="Pfam" id="PF06985"/>
    </source>
</evidence>
<keyword evidence="3" id="KW-1185">Reference proteome</keyword>
<dbReference type="PANTHER" id="PTHR24148">
    <property type="entry name" value="ANKYRIN REPEAT DOMAIN-CONTAINING PROTEIN 39 HOMOLOG-RELATED"/>
    <property type="match status" value="1"/>
</dbReference>
<protein>
    <submittedName>
        <fullName evidence="2">Heterokaryon incompatibility protein-domain-containing protein</fullName>
    </submittedName>
</protein>
<gene>
    <name evidence="2" type="ORF">N7456_001982</name>
</gene>
<reference evidence="2" key="1">
    <citation type="submission" date="2022-11" db="EMBL/GenBank/DDBJ databases">
        <authorList>
            <person name="Petersen C."/>
        </authorList>
    </citation>
    <scope>NUCLEOTIDE SEQUENCE</scope>
    <source>
        <strain evidence="2">IBT 30069</strain>
    </source>
</reference>
<proteinExistence type="predicted"/>
<reference evidence="2" key="2">
    <citation type="journal article" date="2023" name="IMA Fungus">
        <title>Comparative genomic study of the Penicillium genus elucidates a diverse pangenome and 15 lateral gene transfer events.</title>
        <authorList>
            <person name="Petersen C."/>
            <person name="Sorensen T."/>
            <person name="Nielsen M.R."/>
            <person name="Sondergaard T.E."/>
            <person name="Sorensen J.L."/>
            <person name="Fitzpatrick D.A."/>
            <person name="Frisvad J.C."/>
            <person name="Nielsen K.L."/>
        </authorList>
    </citation>
    <scope>NUCLEOTIDE SEQUENCE</scope>
    <source>
        <strain evidence="2">IBT 30069</strain>
    </source>
</reference>
<dbReference type="AlphaFoldDB" id="A0A9W9G7S6"/>
<dbReference type="OrthoDB" id="4300637at2759"/>
<dbReference type="Pfam" id="PF23397">
    <property type="entry name" value="DUF7104"/>
    <property type="match status" value="2"/>
</dbReference>
<dbReference type="Proteomes" id="UP001149165">
    <property type="component" value="Unassembled WGS sequence"/>
</dbReference>
<organism evidence="2 3">
    <name type="scientific">Penicillium angulare</name>
    <dbReference type="NCBI Taxonomy" id="116970"/>
    <lineage>
        <taxon>Eukaryota</taxon>
        <taxon>Fungi</taxon>
        <taxon>Dikarya</taxon>
        <taxon>Ascomycota</taxon>
        <taxon>Pezizomycotina</taxon>
        <taxon>Eurotiomycetes</taxon>
        <taxon>Eurotiomycetidae</taxon>
        <taxon>Eurotiales</taxon>
        <taxon>Aspergillaceae</taxon>
        <taxon>Penicillium</taxon>
    </lineage>
</organism>
<dbReference type="InterPro" id="IPR055530">
    <property type="entry name" value="DUF7104"/>
</dbReference>
<feature type="domain" description="Heterokaryon incompatibility" evidence="1">
    <location>
        <begin position="50"/>
        <end position="186"/>
    </location>
</feature>
<dbReference type="InterPro" id="IPR010730">
    <property type="entry name" value="HET"/>
</dbReference>
<name>A0A9W9G7S6_9EURO</name>
<dbReference type="PANTHER" id="PTHR24148:SF78">
    <property type="entry name" value="HETEROKARYON INCOMPATIBILITY DOMAIN-CONTAINING PROTEIN"/>
    <property type="match status" value="1"/>
</dbReference>
<accession>A0A9W9G7S6</accession>
<comment type="caution">
    <text evidence="2">The sequence shown here is derived from an EMBL/GenBank/DDBJ whole genome shotgun (WGS) entry which is preliminary data.</text>
</comment>